<dbReference type="EMBL" id="LWBP01000198">
    <property type="protein sequence ID" value="OQP56688.1"/>
    <property type="molecule type" value="Genomic_DNA"/>
</dbReference>
<evidence type="ECO:0000313" key="3">
    <source>
        <dbReference type="Proteomes" id="UP000192276"/>
    </source>
</evidence>
<dbReference type="OrthoDB" id="7374791at2"/>
<dbReference type="Gene3D" id="3.40.50.1110">
    <property type="entry name" value="SGNH hydrolase"/>
    <property type="match status" value="1"/>
</dbReference>
<protein>
    <submittedName>
        <fullName evidence="2">Uncharacterized protein</fullName>
    </submittedName>
</protein>
<proteinExistence type="predicted"/>
<organism evidence="2 3">
    <name type="scientific">Niastella populi</name>
    <dbReference type="NCBI Taxonomy" id="550983"/>
    <lineage>
        <taxon>Bacteria</taxon>
        <taxon>Pseudomonadati</taxon>
        <taxon>Bacteroidota</taxon>
        <taxon>Chitinophagia</taxon>
        <taxon>Chitinophagales</taxon>
        <taxon>Chitinophagaceae</taxon>
        <taxon>Niastella</taxon>
    </lineage>
</organism>
<feature type="transmembrane region" description="Helical" evidence="1">
    <location>
        <begin position="31"/>
        <end position="52"/>
    </location>
</feature>
<name>A0A1V9FE97_9BACT</name>
<keyword evidence="3" id="KW-1185">Reference proteome</keyword>
<keyword evidence="1" id="KW-0812">Transmembrane</keyword>
<dbReference type="Proteomes" id="UP000192276">
    <property type="component" value="Unassembled WGS sequence"/>
</dbReference>
<comment type="caution">
    <text evidence="2">The sequence shown here is derived from an EMBL/GenBank/DDBJ whole genome shotgun (WGS) entry which is preliminary data.</text>
</comment>
<sequence>MEKKILAVIALTVFLFFLAFALKNRKLLSNILLGLAAMLVTLLVVEFTYRLFFKKKELVSSWTPHNIFEPETALGYTYGKPSVYTQLKRLPNGDTIYNAAYTILDDTINSGIHFNFRKGYKTNNSQKEVVFVGCSLTFGQGLNDNQSLPYIYGAAADISTVNMAGIGYGIHQVYQLFSSKFSSLDNHNRIFIYPFFYDHLLRANGIYEWNNAGPFFDLRHDSLVNKGPLYKFKQLKGDKLAFYLSCFGSFKVLKDNLHKVAYRAAVQNMSEADYQRCFLMLQQMAKKITASGGRLIIVNWADYNWFYKPVSDLSKSKIDKAFNSLKPYGVQVIPVASIIDMKDPKNFIPADGHPSAAANNVIANWLAEHITLNR</sequence>
<dbReference type="SUPFAM" id="SSF52266">
    <property type="entry name" value="SGNH hydrolase"/>
    <property type="match status" value="1"/>
</dbReference>
<keyword evidence="1" id="KW-1133">Transmembrane helix</keyword>
<evidence type="ECO:0000313" key="2">
    <source>
        <dbReference type="EMBL" id="OQP56688.1"/>
    </source>
</evidence>
<dbReference type="AlphaFoldDB" id="A0A1V9FE97"/>
<evidence type="ECO:0000256" key="1">
    <source>
        <dbReference type="SAM" id="Phobius"/>
    </source>
</evidence>
<dbReference type="STRING" id="550983.A4R26_25690"/>
<gene>
    <name evidence="2" type="ORF">A4R26_25690</name>
</gene>
<dbReference type="GO" id="GO:0016788">
    <property type="term" value="F:hydrolase activity, acting on ester bonds"/>
    <property type="evidence" value="ECO:0007669"/>
    <property type="project" value="UniProtKB-ARBA"/>
</dbReference>
<keyword evidence="1" id="KW-0472">Membrane</keyword>
<reference evidence="3" key="1">
    <citation type="submission" date="2016-04" db="EMBL/GenBank/DDBJ databases">
        <authorList>
            <person name="Chen L."/>
            <person name="Zhuang W."/>
            <person name="Wang G."/>
        </authorList>
    </citation>
    <scope>NUCLEOTIDE SEQUENCE [LARGE SCALE GENOMIC DNA]</scope>
    <source>
        <strain evidence="3">208</strain>
    </source>
</reference>
<dbReference type="RefSeq" id="WP_081168352.1">
    <property type="nucleotide sequence ID" value="NZ_LWBP01000198.1"/>
</dbReference>
<dbReference type="InterPro" id="IPR036514">
    <property type="entry name" value="SGNH_hydro_sf"/>
</dbReference>
<accession>A0A1V9FE97</accession>